<dbReference type="RefSeq" id="WP_102996430.1">
    <property type="nucleotide sequence ID" value="NZ_CP025938.1"/>
</dbReference>
<dbReference type="Proteomes" id="UP000236592">
    <property type="component" value="Chromosome"/>
</dbReference>
<reference evidence="2" key="1">
    <citation type="submission" date="2018-01" db="EMBL/GenBank/DDBJ databases">
        <title>Complete genome of Tamlana sp. UJ94.</title>
        <authorList>
            <person name="Jung J."/>
            <person name="Chung D."/>
            <person name="Bae S.S."/>
            <person name="Baek K."/>
        </authorList>
    </citation>
    <scope>NUCLEOTIDE SEQUENCE [LARGE SCALE GENOMIC DNA]</scope>
    <source>
        <strain evidence="2">UJ94</strain>
    </source>
</reference>
<dbReference type="KEGG" id="taj:C1A40_13950"/>
<sequence>MGLPKITFNIASEGLNRLADAVEKIPGLVITGNTVATKVTIGESYQIFSLKDAETLGIEATGVNDFAHKHIAAFYNEAATGTPLWIMLVSDATTMEEMADVNEDLAKKLINDAKGAIRVLGIIRKSTGSETVTEGLDDDVKLAAVKGQALAEYFEAKYMPFRFILSGNKFDGVPANLFDYQTVSHNKGHILIANTDASAEASVGLELGRYASIPTQRSGARVKDGPIEPLAAYFTNGEAVESLADAWDTIHDKGYTFMRTFAGRSGYYLTDDRTLTDVSDDFSALARGFVMDEALLIAYDALVDELSDEVPITAAGAIHPAIIKAWQNKVSAQLEGLMVAEGKLSNVAVFIDENQNVLENDKLVVGIQLQPVGYAKFIEVNIGFTTQINN</sequence>
<evidence type="ECO:0008006" key="3">
    <source>
        <dbReference type="Google" id="ProtNLM"/>
    </source>
</evidence>
<dbReference type="Pfam" id="PF10758">
    <property type="entry name" value="DUF2586"/>
    <property type="match status" value="1"/>
</dbReference>
<keyword evidence="2" id="KW-1185">Reference proteome</keyword>
<gene>
    <name evidence="1" type="ORF">C1A40_13950</name>
</gene>
<proteinExistence type="predicted"/>
<protein>
    <recommendedName>
        <fullName evidence="3">Phage tail protein</fullName>
    </recommendedName>
</protein>
<evidence type="ECO:0000313" key="2">
    <source>
        <dbReference type="Proteomes" id="UP000236592"/>
    </source>
</evidence>
<dbReference type="AlphaFoldDB" id="A0A2I7SKM1"/>
<dbReference type="OrthoDB" id="1318179at2"/>
<name>A0A2I7SKM1_9FLAO</name>
<dbReference type="EMBL" id="CP025938">
    <property type="protein sequence ID" value="AUS06479.1"/>
    <property type="molecule type" value="Genomic_DNA"/>
</dbReference>
<dbReference type="InterPro" id="IPR019694">
    <property type="entry name" value="Phage_HP1_Orf23"/>
</dbReference>
<organism evidence="1 2">
    <name type="scientific">Pseudotamlana carrageenivorans</name>
    <dbReference type="NCBI Taxonomy" id="2069432"/>
    <lineage>
        <taxon>Bacteria</taxon>
        <taxon>Pseudomonadati</taxon>
        <taxon>Bacteroidota</taxon>
        <taxon>Flavobacteriia</taxon>
        <taxon>Flavobacteriales</taxon>
        <taxon>Flavobacteriaceae</taxon>
        <taxon>Pseudotamlana</taxon>
    </lineage>
</organism>
<evidence type="ECO:0000313" key="1">
    <source>
        <dbReference type="EMBL" id="AUS06479.1"/>
    </source>
</evidence>
<accession>A0A2I7SKM1</accession>